<evidence type="ECO:0008006" key="10">
    <source>
        <dbReference type="Google" id="ProtNLM"/>
    </source>
</evidence>
<keyword evidence="4" id="KW-0158">Chromosome</keyword>
<name>A5DH82_PICGU</name>
<proteinExistence type="inferred from homology"/>
<evidence type="ECO:0000313" key="8">
    <source>
        <dbReference type="EMBL" id="EDK38535.2"/>
    </source>
</evidence>
<feature type="region of interest" description="Disordered" evidence="7">
    <location>
        <begin position="30"/>
        <end position="66"/>
    </location>
</feature>
<dbReference type="HOGENOM" id="CLU_067142_0_0_1"/>
<evidence type="ECO:0000256" key="7">
    <source>
        <dbReference type="SAM" id="MobiDB-lite"/>
    </source>
</evidence>
<dbReference type="STRING" id="294746.A5DH82"/>
<protein>
    <recommendedName>
        <fullName evidence="10">Central kinetochore subunit MCM21</fullName>
    </recommendedName>
</protein>
<evidence type="ECO:0000256" key="6">
    <source>
        <dbReference type="ARBA" id="ARBA00023328"/>
    </source>
</evidence>
<dbReference type="InParanoid" id="A5DH82"/>
<accession>A5DH82</accession>
<dbReference type="Pfam" id="PF09496">
    <property type="entry name" value="CENP-O"/>
    <property type="match status" value="1"/>
</dbReference>
<dbReference type="FunCoup" id="A5DH82">
    <property type="interactions" value="72"/>
</dbReference>
<comment type="similarity">
    <text evidence="3">Belongs to the CENP-O/MCM21 family.</text>
</comment>
<evidence type="ECO:0000256" key="3">
    <source>
        <dbReference type="ARBA" id="ARBA00007321"/>
    </source>
</evidence>
<evidence type="ECO:0000256" key="2">
    <source>
        <dbReference type="ARBA" id="ARBA00004584"/>
    </source>
</evidence>
<feature type="compositionally biased region" description="Acidic residues" evidence="7">
    <location>
        <begin position="48"/>
        <end position="58"/>
    </location>
</feature>
<evidence type="ECO:0000256" key="1">
    <source>
        <dbReference type="ARBA" id="ARBA00004123"/>
    </source>
</evidence>
<sequence>MSEILTLRSEVEQLEAEIEKFSQEKQLASVKLNELKNQPDPPSQISESEPESSSDSESESQPAPIYHNHFDPEVARILEEANKVKKKSSPEETASILYENIFRFTGITAFPINKSLLSADEEVFGIRFDTYSNHERKFVAPHYVILKKIPHEKEPNHHRWSVFRHTLPVYIPVNEAESVLEYGQEEVDQSVVKFSKLVYGYLSQTQMKHDIFAAVSSNPDIRRLEKDLACHRVRLFLESGQELVIHCDISSVISAEVVGNAELSAACEAVLSTDIAALEGALTRVLGILRR</sequence>
<dbReference type="Proteomes" id="UP000001997">
    <property type="component" value="Unassembled WGS sequence"/>
</dbReference>
<reference evidence="8 9" key="1">
    <citation type="journal article" date="2009" name="Nature">
        <title>Evolution of pathogenicity and sexual reproduction in eight Candida genomes.</title>
        <authorList>
            <person name="Butler G."/>
            <person name="Rasmussen M.D."/>
            <person name="Lin M.F."/>
            <person name="Santos M.A."/>
            <person name="Sakthikumar S."/>
            <person name="Munro C.A."/>
            <person name="Rheinbay E."/>
            <person name="Grabherr M."/>
            <person name="Forche A."/>
            <person name="Reedy J.L."/>
            <person name="Agrafioti I."/>
            <person name="Arnaud M.B."/>
            <person name="Bates S."/>
            <person name="Brown A.J."/>
            <person name="Brunke S."/>
            <person name="Costanzo M.C."/>
            <person name="Fitzpatrick D.A."/>
            <person name="de Groot P.W."/>
            <person name="Harris D."/>
            <person name="Hoyer L.L."/>
            <person name="Hube B."/>
            <person name="Klis F.M."/>
            <person name="Kodira C."/>
            <person name="Lennard N."/>
            <person name="Logue M.E."/>
            <person name="Martin R."/>
            <person name="Neiman A.M."/>
            <person name="Nikolaou E."/>
            <person name="Quail M.A."/>
            <person name="Quinn J."/>
            <person name="Santos M.C."/>
            <person name="Schmitzberger F.F."/>
            <person name="Sherlock G."/>
            <person name="Shah P."/>
            <person name="Silverstein K.A."/>
            <person name="Skrzypek M.S."/>
            <person name="Soll D."/>
            <person name="Staggs R."/>
            <person name="Stansfield I."/>
            <person name="Stumpf M.P."/>
            <person name="Sudbery P.E."/>
            <person name="Srikantha T."/>
            <person name="Zeng Q."/>
            <person name="Berman J."/>
            <person name="Berriman M."/>
            <person name="Heitman J."/>
            <person name="Gow N.A."/>
            <person name="Lorenz M.C."/>
            <person name="Birren B.W."/>
            <person name="Kellis M."/>
            <person name="Cuomo C.A."/>
        </authorList>
    </citation>
    <scope>NUCLEOTIDE SEQUENCE [LARGE SCALE GENOMIC DNA]</scope>
    <source>
        <strain evidence="9">ATCC 6260 / CBS 566 / DSM 6381 / JCM 1539 / NBRC 10279 / NRRL Y-324</strain>
    </source>
</reference>
<evidence type="ECO:0000256" key="5">
    <source>
        <dbReference type="ARBA" id="ARBA00023242"/>
    </source>
</evidence>
<dbReference type="GeneID" id="5126607"/>
<comment type="subcellular location">
    <subcellularLocation>
        <location evidence="2">Chromosome</location>
        <location evidence="2">Centromere</location>
    </subcellularLocation>
    <subcellularLocation>
        <location evidence="1">Nucleus</location>
    </subcellularLocation>
</comment>
<dbReference type="EMBL" id="CH408157">
    <property type="protein sequence ID" value="EDK38535.2"/>
    <property type="molecule type" value="Genomic_DNA"/>
</dbReference>
<dbReference type="OrthoDB" id="10050372at2759"/>
<gene>
    <name evidence="8" type="ORF">PGUG_02633</name>
</gene>
<dbReference type="OMA" id="TAFPINQ"/>
<dbReference type="VEuPathDB" id="FungiDB:PGUG_02633"/>
<evidence type="ECO:0000256" key="4">
    <source>
        <dbReference type="ARBA" id="ARBA00022454"/>
    </source>
</evidence>
<dbReference type="GO" id="GO:0000776">
    <property type="term" value="C:kinetochore"/>
    <property type="evidence" value="ECO:0007669"/>
    <property type="project" value="InterPro"/>
</dbReference>
<dbReference type="eggNOG" id="ENOG502RXWX">
    <property type="taxonomic scope" value="Eukaryota"/>
</dbReference>
<keyword evidence="6" id="KW-0137">Centromere</keyword>
<keyword evidence="9" id="KW-1185">Reference proteome</keyword>
<evidence type="ECO:0000313" key="9">
    <source>
        <dbReference type="Proteomes" id="UP000001997"/>
    </source>
</evidence>
<dbReference type="GO" id="GO:0005634">
    <property type="term" value="C:nucleus"/>
    <property type="evidence" value="ECO:0007669"/>
    <property type="project" value="UniProtKB-SubCell"/>
</dbReference>
<dbReference type="RefSeq" id="XP_001484904.2">
    <property type="nucleotide sequence ID" value="XM_001484854.1"/>
</dbReference>
<keyword evidence="5" id="KW-0539">Nucleus</keyword>
<dbReference type="InterPro" id="IPR018464">
    <property type="entry name" value="CENP-O"/>
</dbReference>
<dbReference type="AlphaFoldDB" id="A5DH82"/>
<organism evidence="8 9">
    <name type="scientific">Meyerozyma guilliermondii (strain ATCC 6260 / CBS 566 / DSM 6381 / JCM 1539 / NBRC 10279 / NRRL Y-324)</name>
    <name type="common">Yeast</name>
    <name type="synonym">Candida guilliermondii</name>
    <dbReference type="NCBI Taxonomy" id="294746"/>
    <lineage>
        <taxon>Eukaryota</taxon>
        <taxon>Fungi</taxon>
        <taxon>Dikarya</taxon>
        <taxon>Ascomycota</taxon>
        <taxon>Saccharomycotina</taxon>
        <taxon>Pichiomycetes</taxon>
        <taxon>Debaryomycetaceae</taxon>
        <taxon>Meyerozyma</taxon>
    </lineage>
</organism>
<dbReference type="KEGG" id="pgu:PGUG_02633"/>